<proteinExistence type="inferred from homology"/>
<dbReference type="Gene3D" id="3.40.1440.10">
    <property type="entry name" value="GIY-YIG endonuclease"/>
    <property type="match status" value="1"/>
</dbReference>
<dbReference type="PANTHER" id="PTHR34477">
    <property type="entry name" value="UPF0213 PROTEIN YHBQ"/>
    <property type="match status" value="1"/>
</dbReference>
<evidence type="ECO:0000313" key="4">
    <source>
        <dbReference type="Proteomes" id="UP000199245"/>
    </source>
</evidence>
<sequence length="98" mass="11446">MMSAASSYYVYILASRHHGTIYIGVTNDVGARLELHRSGRGSKFVYKYQVFRLVHVEEFATPQEAIAREKQLKFWKRDWKIKLIEAENPDWNDLSGLI</sequence>
<evidence type="ECO:0000259" key="2">
    <source>
        <dbReference type="PROSITE" id="PS50164"/>
    </source>
</evidence>
<dbReference type="SUPFAM" id="SSF82771">
    <property type="entry name" value="GIY-YIG endonuclease"/>
    <property type="match status" value="1"/>
</dbReference>
<gene>
    <name evidence="3" type="ORF">SAMN05216337_100280</name>
</gene>
<dbReference type="Proteomes" id="UP000199245">
    <property type="component" value="Unassembled WGS sequence"/>
</dbReference>
<dbReference type="InterPro" id="IPR050190">
    <property type="entry name" value="UPF0213_domain"/>
</dbReference>
<dbReference type="Pfam" id="PF01541">
    <property type="entry name" value="GIY-YIG"/>
    <property type="match status" value="1"/>
</dbReference>
<keyword evidence="3" id="KW-0378">Hydrolase</keyword>
<name>A0A1G6KFI5_9BRAD</name>
<comment type="similarity">
    <text evidence="1">Belongs to the UPF0213 family.</text>
</comment>
<dbReference type="PROSITE" id="PS50164">
    <property type="entry name" value="GIY_YIG"/>
    <property type="match status" value="1"/>
</dbReference>
<dbReference type="InterPro" id="IPR035901">
    <property type="entry name" value="GIY-YIG_endonuc_sf"/>
</dbReference>
<dbReference type="InterPro" id="IPR000305">
    <property type="entry name" value="GIY-YIG_endonuc"/>
</dbReference>
<keyword evidence="3" id="KW-0255">Endonuclease</keyword>
<feature type="domain" description="GIY-YIG" evidence="2">
    <location>
        <begin position="6"/>
        <end position="82"/>
    </location>
</feature>
<accession>A0A1G6KFI5</accession>
<dbReference type="CDD" id="cd10448">
    <property type="entry name" value="GIY-YIG_unchar_3"/>
    <property type="match status" value="1"/>
</dbReference>
<dbReference type="PANTHER" id="PTHR34477:SF5">
    <property type="entry name" value="BSL5627 PROTEIN"/>
    <property type="match status" value="1"/>
</dbReference>
<organism evidence="3 4">
    <name type="scientific">Bradyrhizobium brasilense</name>
    <dbReference type="NCBI Taxonomy" id="1419277"/>
    <lineage>
        <taxon>Bacteria</taxon>
        <taxon>Pseudomonadati</taxon>
        <taxon>Pseudomonadota</taxon>
        <taxon>Alphaproteobacteria</taxon>
        <taxon>Hyphomicrobiales</taxon>
        <taxon>Nitrobacteraceae</taxon>
        <taxon>Bradyrhizobium</taxon>
    </lineage>
</organism>
<reference evidence="3 4" key="1">
    <citation type="submission" date="2016-10" db="EMBL/GenBank/DDBJ databases">
        <authorList>
            <person name="de Groot N.N."/>
        </authorList>
    </citation>
    <scope>NUCLEOTIDE SEQUENCE [LARGE SCALE GENOMIC DNA]</scope>
    <source>
        <strain evidence="3 4">R5</strain>
    </source>
</reference>
<evidence type="ECO:0000256" key="1">
    <source>
        <dbReference type="ARBA" id="ARBA00007435"/>
    </source>
</evidence>
<keyword evidence="3" id="KW-0540">Nuclease</keyword>
<dbReference type="AlphaFoldDB" id="A0A1G6KFI5"/>
<protein>
    <submittedName>
        <fullName evidence="3">Putative endonuclease</fullName>
    </submittedName>
</protein>
<evidence type="ECO:0000313" key="3">
    <source>
        <dbReference type="EMBL" id="SDC29839.1"/>
    </source>
</evidence>
<dbReference type="EMBL" id="FMZW01000002">
    <property type="protein sequence ID" value="SDC29839.1"/>
    <property type="molecule type" value="Genomic_DNA"/>
</dbReference>
<dbReference type="SMART" id="SM00465">
    <property type="entry name" value="GIYc"/>
    <property type="match status" value="1"/>
</dbReference>
<dbReference type="GO" id="GO:0004519">
    <property type="term" value="F:endonuclease activity"/>
    <property type="evidence" value="ECO:0007669"/>
    <property type="project" value="UniProtKB-KW"/>
</dbReference>